<keyword evidence="3" id="KW-1185">Reference proteome</keyword>
<evidence type="ECO:0000256" key="1">
    <source>
        <dbReference type="SAM" id="Phobius"/>
    </source>
</evidence>
<dbReference type="Proteomes" id="UP000598971">
    <property type="component" value="Unassembled WGS sequence"/>
</dbReference>
<gene>
    <name evidence="2" type="ORF">GD597_00465</name>
</gene>
<dbReference type="Gene3D" id="3.10.129.10">
    <property type="entry name" value="Hotdog Thioesterase"/>
    <property type="match status" value="1"/>
</dbReference>
<feature type="transmembrane region" description="Helical" evidence="1">
    <location>
        <begin position="40"/>
        <end position="62"/>
    </location>
</feature>
<keyword evidence="1" id="KW-0812">Transmembrane</keyword>
<name>A0A8J8F9J6_9BACT</name>
<evidence type="ECO:0000313" key="3">
    <source>
        <dbReference type="Proteomes" id="UP000598971"/>
    </source>
</evidence>
<sequence>MLSKLPSAFFAGLRVHDLTPQQSVIQVREKWFNKNPFRSMYFAILSMAAEVCTGALCWGAIYKTNPAISMLLVKMDGEFYKKANGIILFTCTDGNAIQDAVATALATNEGVVVNCHATGTNQAGEIVAAFNFTWSFKTRIK</sequence>
<reference evidence="2" key="1">
    <citation type="submission" date="2019-10" db="EMBL/GenBank/DDBJ databases">
        <title>Draft genome sequence of Panacibacter sp. KCS-6.</title>
        <authorList>
            <person name="Yim K.J."/>
        </authorList>
    </citation>
    <scope>NUCLEOTIDE SEQUENCE</scope>
    <source>
        <strain evidence="2">KCS-6</strain>
    </source>
</reference>
<accession>A0A8J8F9J6</accession>
<proteinExistence type="predicted"/>
<keyword evidence="1" id="KW-1133">Transmembrane helix</keyword>
<dbReference type="AlphaFoldDB" id="A0A8J8F9J6"/>
<dbReference type="InterPro" id="IPR027961">
    <property type="entry name" value="DUF4442"/>
</dbReference>
<keyword evidence="1" id="KW-0472">Membrane</keyword>
<protein>
    <submittedName>
        <fullName evidence="2">DUF4442 domain-containing protein</fullName>
    </submittedName>
</protein>
<dbReference type="EMBL" id="WHPF01000001">
    <property type="protein sequence ID" value="NNV53908.1"/>
    <property type="molecule type" value="Genomic_DNA"/>
</dbReference>
<organism evidence="2 3">
    <name type="scientific">Limnovirga soli</name>
    <dbReference type="NCBI Taxonomy" id="2656915"/>
    <lineage>
        <taxon>Bacteria</taxon>
        <taxon>Pseudomonadati</taxon>
        <taxon>Bacteroidota</taxon>
        <taxon>Chitinophagia</taxon>
        <taxon>Chitinophagales</taxon>
        <taxon>Chitinophagaceae</taxon>
        <taxon>Limnovirga</taxon>
    </lineage>
</organism>
<comment type="caution">
    <text evidence="2">The sequence shown here is derived from an EMBL/GenBank/DDBJ whole genome shotgun (WGS) entry which is preliminary data.</text>
</comment>
<dbReference type="InterPro" id="IPR029069">
    <property type="entry name" value="HotDog_dom_sf"/>
</dbReference>
<evidence type="ECO:0000313" key="2">
    <source>
        <dbReference type="EMBL" id="NNV53908.1"/>
    </source>
</evidence>
<dbReference type="SUPFAM" id="SSF54637">
    <property type="entry name" value="Thioesterase/thiol ester dehydrase-isomerase"/>
    <property type="match status" value="1"/>
</dbReference>
<dbReference type="Pfam" id="PF14539">
    <property type="entry name" value="DUF4442"/>
    <property type="match status" value="1"/>
</dbReference>